<dbReference type="PANTHER" id="PTHR31973:SF187">
    <property type="entry name" value="MUTATOR TRANSPOSASE MUDRA PROTEIN"/>
    <property type="match status" value="1"/>
</dbReference>
<feature type="domain" description="MULE transposase" evidence="1">
    <location>
        <begin position="17"/>
        <end position="108"/>
    </location>
</feature>
<evidence type="ECO:0000313" key="3">
    <source>
        <dbReference type="Proteomes" id="UP001162640"/>
    </source>
</evidence>
<gene>
    <name evidence="2" type="ORF">TL16_g11883</name>
</gene>
<reference evidence="3" key="1">
    <citation type="journal article" date="2023" name="Commun. Biol.">
        <title>Genome analysis of Parmales, the sister group of diatoms, reveals the evolutionary specialization of diatoms from phago-mixotrophs to photoautotrophs.</title>
        <authorList>
            <person name="Ban H."/>
            <person name="Sato S."/>
            <person name="Yoshikawa S."/>
            <person name="Yamada K."/>
            <person name="Nakamura Y."/>
            <person name="Ichinomiya M."/>
            <person name="Sato N."/>
            <person name="Blanc-Mathieu R."/>
            <person name="Endo H."/>
            <person name="Kuwata A."/>
            <person name="Ogata H."/>
        </authorList>
    </citation>
    <scope>NUCLEOTIDE SEQUENCE [LARGE SCALE GENOMIC DNA]</scope>
</reference>
<comment type="caution">
    <text evidence="2">The sequence shown here is derived from an EMBL/GenBank/DDBJ whole genome shotgun (WGS) entry which is preliminary data.</text>
</comment>
<organism evidence="2 3">
    <name type="scientific">Triparma laevis f. inornata</name>
    <dbReference type="NCBI Taxonomy" id="1714386"/>
    <lineage>
        <taxon>Eukaryota</taxon>
        <taxon>Sar</taxon>
        <taxon>Stramenopiles</taxon>
        <taxon>Ochrophyta</taxon>
        <taxon>Bolidophyceae</taxon>
        <taxon>Parmales</taxon>
        <taxon>Triparmaceae</taxon>
        <taxon>Triparma</taxon>
    </lineage>
</organism>
<proteinExistence type="predicted"/>
<dbReference type="EMBL" id="BLQM01000458">
    <property type="protein sequence ID" value="GMH90842.1"/>
    <property type="molecule type" value="Genomic_DNA"/>
</dbReference>
<evidence type="ECO:0000313" key="2">
    <source>
        <dbReference type="EMBL" id="GMH90842.1"/>
    </source>
</evidence>
<sequence>MAHSLNPQWGTMHVGLCTLDGDGRTTMLAWGVCAAEDTKCYIRFLRDLKDYELPSLSGNDEPVKVFEKIMNKPEHIVISDRDKGIVPDIQEVFPRAGKKHCMWHVKENIKKKIGGANNWDETLNDLVSEAWKAPTEQEFNAAMKDIMNWDRKGKRGKRGTGHKVWEYLCKIPVEEWALWPIADSIKLYGQVVSTQIEGLNNTYKDARKNNPTEVFEWINDWCFKELSARQEKAAERKYKGELLTESAAKMLEHEKEESACYRVAGGIINPGYVVHRNGQQDRIDRRRVDWEAGTCTCYRPQQYAGGRKGERVGAEEE</sequence>
<dbReference type="Pfam" id="PF10551">
    <property type="entry name" value="MULE"/>
    <property type="match status" value="1"/>
</dbReference>
<dbReference type="AlphaFoldDB" id="A0A9W7EU84"/>
<accession>A0A9W7EU84</accession>
<dbReference type="PANTHER" id="PTHR31973">
    <property type="entry name" value="POLYPROTEIN, PUTATIVE-RELATED"/>
    <property type="match status" value="1"/>
</dbReference>
<dbReference type="InterPro" id="IPR018289">
    <property type="entry name" value="MULE_transposase_dom"/>
</dbReference>
<name>A0A9W7EU84_9STRA</name>
<evidence type="ECO:0000259" key="1">
    <source>
        <dbReference type="Pfam" id="PF10551"/>
    </source>
</evidence>
<dbReference type="Proteomes" id="UP001162640">
    <property type="component" value="Unassembled WGS sequence"/>
</dbReference>
<protein>
    <recommendedName>
        <fullName evidence="1">MULE transposase domain-containing protein</fullName>
    </recommendedName>
</protein>